<organism evidence="2">
    <name type="scientific">marine sediment metagenome</name>
    <dbReference type="NCBI Taxonomy" id="412755"/>
    <lineage>
        <taxon>unclassified sequences</taxon>
        <taxon>metagenomes</taxon>
        <taxon>ecological metagenomes</taxon>
    </lineage>
</organism>
<gene>
    <name evidence="2" type="ORF">LCGC14_2689150</name>
</gene>
<dbReference type="AlphaFoldDB" id="A0A0F9CAR5"/>
<name>A0A0F9CAR5_9ZZZZ</name>
<protein>
    <submittedName>
        <fullName evidence="2">Uncharacterized protein</fullName>
    </submittedName>
</protein>
<sequence length="166" mass="18959">MRIIKSKSYMRKEAIWSSLPGDSNLPPGVSQGDIDDRFLGSEADLVNNQPGETEIGVDWKQFGIWYAAGNDQLPSIFLNRQKPSNIQLIYTYSYDYNDNSSSGIKPIKVMDYLTKQELTDPNLLQALVDFYEDKIKEDIEIFEEDAKSERQPGYGQPEYDPDDIGF</sequence>
<dbReference type="EMBL" id="LAZR01047616">
    <property type="protein sequence ID" value="KKK93811.1"/>
    <property type="molecule type" value="Genomic_DNA"/>
</dbReference>
<evidence type="ECO:0000256" key="1">
    <source>
        <dbReference type="SAM" id="MobiDB-lite"/>
    </source>
</evidence>
<proteinExistence type="predicted"/>
<feature type="region of interest" description="Disordered" evidence="1">
    <location>
        <begin position="143"/>
        <end position="166"/>
    </location>
</feature>
<comment type="caution">
    <text evidence="2">The sequence shown here is derived from an EMBL/GenBank/DDBJ whole genome shotgun (WGS) entry which is preliminary data.</text>
</comment>
<reference evidence="2" key="1">
    <citation type="journal article" date="2015" name="Nature">
        <title>Complex archaea that bridge the gap between prokaryotes and eukaryotes.</title>
        <authorList>
            <person name="Spang A."/>
            <person name="Saw J.H."/>
            <person name="Jorgensen S.L."/>
            <person name="Zaremba-Niedzwiedzka K."/>
            <person name="Martijn J."/>
            <person name="Lind A.E."/>
            <person name="van Eijk R."/>
            <person name="Schleper C."/>
            <person name="Guy L."/>
            <person name="Ettema T.J."/>
        </authorList>
    </citation>
    <scope>NUCLEOTIDE SEQUENCE</scope>
</reference>
<accession>A0A0F9CAR5</accession>
<evidence type="ECO:0000313" key="2">
    <source>
        <dbReference type="EMBL" id="KKK93811.1"/>
    </source>
</evidence>